<dbReference type="Gene3D" id="3.30.160.250">
    <property type="match status" value="1"/>
</dbReference>
<evidence type="ECO:0000313" key="1">
    <source>
        <dbReference type="EMBL" id="WGV27751.1"/>
    </source>
</evidence>
<protein>
    <recommendedName>
        <fullName evidence="3">HicB-like antitoxin of toxin-antitoxin system domain-containing protein</fullName>
    </recommendedName>
</protein>
<dbReference type="KEGG" id="hbq:QI031_09820"/>
<accession>A0AAJ6PBH5</accession>
<proteinExistence type="predicted"/>
<dbReference type="SUPFAM" id="SSF143100">
    <property type="entry name" value="TTHA1013/TTHA0281-like"/>
    <property type="match status" value="1"/>
</dbReference>
<reference evidence="1 2" key="1">
    <citation type="journal article" date="2023" name="Limnol Oceanogr Lett">
        <title>Environmental adaptations by the intertidal Antarctic cyanobacterium Halotia branconii CENA392 as revealed using long-read genome sequencing.</title>
        <authorList>
            <person name="Dextro R.B."/>
            <person name="Delbaje E."/>
            <person name="Freitas P.N.N."/>
            <person name="Geraldes V."/>
            <person name="Pinto E."/>
            <person name="Long P.F."/>
            <person name="Fiore M.F."/>
        </authorList>
    </citation>
    <scope>NUCLEOTIDE SEQUENCE [LARGE SCALE GENOMIC DNA]</scope>
    <source>
        <strain evidence="1 2">CENA392</strain>
    </source>
</reference>
<sequence length="83" mass="9273">MKLDLYSKQMRAIKIIVEKHNDGYVAYPLSIKGVVVGEGSTYEEALADVKSAIRCHIEIFGEEVLEEESQVLEAYIAEALITI</sequence>
<gene>
    <name evidence="1" type="ORF">QI031_09820</name>
</gene>
<dbReference type="EMBL" id="CP124543">
    <property type="protein sequence ID" value="WGV27751.1"/>
    <property type="molecule type" value="Genomic_DNA"/>
</dbReference>
<evidence type="ECO:0008006" key="3">
    <source>
        <dbReference type="Google" id="ProtNLM"/>
    </source>
</evidence>
<keyword evidence="2" id="KW-1185">Reference proteome</keyword>
<organism evidence="1 2">
    <name type="scientific">Halotia branconii CENA392</name>
    <dbReference type="NCBI Taxonomy" id="1539056"/>
    <lineage>
        <taxon>Bacteria</taxon>
        <taxon>Bacillati</taxon>
        <taxon>Cyanobacteriota</taxon>
        <taxon>Cyanophyceae</taxon>
        <taxon>Nostocales</taxon>
        <taxon>Nodulariaceae</taxon>
        <taxon>Halotia</taxon>
    </lineage>
</organism>
<dbReference type="RefSeq" id="WP_281484991.1">
    <property type="nucleotide sequence ID" value="NZ_CP124543.1"/>
</dbReference>
<evidence type="ECO:0000313" key="2">
    <source>
        <dbReference type="Proteomes" id="UP001223520"/>
    </source>
</evidence>
<dbReference type="Proteomes" id="UP001223520">
    <property type="component" value="Chromosome"/>
</dbReference>
<dbReference type="InterPro" id="IPR035069">
    <property type="entry name" value="TTHA1013/TTHA0281-like"/>
</dbReference>
<name>A0AAJ6PBH5_9CYAN</name>
<dbReference type="AlphaFoldDB" id="A0AAJ6PBH5"/>